<accession>A0A0L8FFB7</accession>
<proteinExistence type="predicted"/>
<protein>
    <submittedName>
        <fullName evidence="1">Uncharacterized protein</fullName>
    </submittedName>
</protein>
<name>A0A0L8FFB7_OCTBM</name>
<reference evidence="1" key="1">
    <citation type="submission" date="2015-07" db="EMBL/GenBank/DDBJ databases">
        <title>MeaNS - Measles Nucleotide Surveillance Program.</title>
        <authorList>
            <person name="Tran T."/>
            <person name="Druce J."/>
        </authorList>
    </citation>
    <scope>NUCLEOTIDE SEQUENCE</scope>
    <source>
        <strain evidence="1">UCB-OBI-ISO-001</strain>
        <tissue evidence="1">Gonad</tissue>
    </source>
</reference>
<dbReference type="AlphaFoldDB" id="A0A0L8FFB7"/>
<evidence type="ECO:0000313" key="1">
    <source>
        <dbReference type="EMBL" id="KOF62413.1"/>
    </source>
</evidence>
<gene>
    <name evidence="1" type="ORF">OCBIM_22023610mg</name>
</gene>
<organism evidence="1">
    <name type="scientific">Octopus bimaculoides</name>
    <name type="common">California two-spotted octopus</name>
    <dbReference type="NCBI Taxonomy" id="37653"/>
    <lineage>
        <taxon>Eukaryota</taxon>
        <taxon>Metazoa</taxon>
        <taxon>Spiralia</taxon>
        <taxon>Lophotrochozoa</taxon>
        <taxon>Mollusca</taxon>
        <taxon>Cephalopoda</taxon>
        <taxon>Coleoidea</taxon>
        <taxon>Octopodiformes</taxon>
        <taxon>Octopoda</taxon>
        <taxon>Incirrata</taxon>
        <taxon>Octopodidae</taxon>
        <taxon>Octopus</taxon>
    </lineage>
</organism>
<dbReference type="EMBL" id="KQ433503">
    <property type="protein sequence ID" value="KOF62413.1"/>
    <property type="molecule type" value="Genomic_DNA"/>
</dbReference>
<sequence length="66" mass="7651">MLMCVCVCEINRDYISELWFHLIYNPSLTNCTCLAGWKRKAIVMYVAWIINQCLLGVGICNSYDLK</sequence>